<proteinExistence type="predicted"/>
<evidence type="ECO:0000313" key="8">
    <source>
        <dbReference type="Proteomes" id="UP001372338"/>
    </source>
</evidence>
<dbReference type="InterPro" id="IPR011009">
    <property type="entry name" value="Kinase-like_dom_sf"/>
</dbReference>
<sequence length="146" mass="16309">MELLTTTTTICQRNSVVGMVGILEMPPKLWLKSLENRIKTISFKRSFILSSTSLLSKLLGFILVTELTPDEVIRMYEVMASKTKIYIVMELVTGGELFDKIEDGLLHTTCGTPNYVAPKVIQDRGYDGAKADLWSCGVILYVLMVV</sequence>
<dbReference type="Proteomes" id="UP001372338">
    <property type="component" value="Unassembled WGS sequence"/>
</dbReference>
<keyword evidence="3" id="KW-0547">Nucleotide-binding</keyword>
<reference evidence="7 8" key="1">
    <citation type="submission" date="2024-01" db="EMBL/GenBank/DDBJ databases">
        <title>The genomes of 5 underutilized Papilionoideae crops provide insights into root nodulation and disease resistanc.</title>
        <authorList>
            <person name="Yuan L."/>
        </authorList>
    </citation>
    <scope>NUCLEOTIDE SEQUENCE [LARGE SCALE GENOMIC DNA]</scope>
    <source>
        <strain evidence="7">ZHUSHIDOU_FW_LH</strain>
        <tissue evidence="7">Leaf</tissue>
    </source>
</reference>
<feature type="domain" description="Protein kinase" evidence="6">
    <location>
        <begin position="1"/>
        <end position="146"/>
    </location>
</feature>
<organism evidence="7 8">
    <name type="scientific">Crotalaria pallida</name>
    <name type="common">Smooth rattlebox</name>
    <name type="synonym">Crotalaria striata</name>
    <dbReference type="NCBI Taxonomy" id="3830"/>
    <lineage>
        <taxon>Eukaryota</taxon>
        <taxon>Viridiplantae</taxon>
        <taxon>Streptophyta</taxon>
        <taxon>Embryophyta</taxon>
        <taxon>Tracheophyta</taxon>
        <taxon>Spermatophyta</taxon>
        <taxon>Magnoliopsida</taxon>
        <taxon>eudicotyledons</taxon>
        <taxon>Gunneridae</taxon>
        <taxon>Pentapetalae</taxon>
        <taxon>rosids</taxon>
        <taxon>fabids</taxon>
        <taxon>Fabales</taxon>
        <taxon>Fabaceae</taxon>
        <taxon>Papilionoideae</taxon>
        <taxon>50 kb inversion clade</taxon>
        <taxon>genistoids sensu lato</taxon>
        <taxon>core genistoids</taxon>
        <taxon>Crotalarieae</taxon>
        <taxon>Crotalaria</taxon>
    </lineage>
</organism>
<dbReference type="Gene3D" id="3.30.200.20">
    <property type="entry name" value="Phosphorylase Kinase, domain 1"/>
    <property type="match status" value="1"/>
</dbReference>
<evidence type="ECO:0000256" key="3">
    <source>
        <dbReference type="ARBA" id="ARBA00022741"/>
    </source>
</evidence>
<gene>
    <name evidence="7" type="ORF">RIF29_30129</name>
</gene>
<dbReference type="GO" id="GO:0004674">
    <property type="term" value="F:protein serine/threonine kinase activity"/>
    <property type="evidence" value="ECO:0007669"/>
    <property type="project" value="UniProtKB-KW"/>
</dbReference>
<comment type="caution">
    <text evidence="7">The sequence shown here is derived from an EMBL/GenBank/DDBJ whole genome shotgun (WGS) entry which is preliminary data.</text>
</comment>
<evidence type="ECO:0000259" key="6">
    <source>
        <dbReference type="PROSITE" id="PS50011"/>
    </source>
</evidence>
<accession>A0AAN9HWT4</accession>
<dbReference type="PANTHER" id="PTHR43895:SF123">
    <property type="entry name" value="NON-SPECIFIC SERINE_THREONINE PROTEIN KINASE"/>
    <property type="match status" value="1"/>
</dbReference>
<keyword evidence="8" id="KW-1185">Reference proteome</keyword>
<protein>
    <recommendedName>
        <fullName evidence="6">Protein kinase domain-containing protein</fullName>
    </recommendedName>
</protein>
<dbReference type="AlphaFoldDB" id="A0AAN9HWT4"/>
<dbReference type="SUPFAM" id="SSF56112">
    <property type="entry name" value="Protein kinase-like (PK-like)"/>
    <property type="match status" value="1"/>
</dbReference>
<dbReference type="GO" id="GO:0007165">
    <property type="term" value="P:signal transduction"/>
    <property type="evidence" value="ECO:0007669"/>
    <property type="project" value="TreeGrafter"/>
</dbReference>
<evidence type="ECO:0000256" key="5">
    <source>
        <dbReference type="ARBA" id="ARBA00022840"/>
    </source>
</evidence>
<evidence type="ECO:0000256" key="4">
    <source>
        <dbReference type="ARBA" id="ARBA00022777"/>
    </source>
</evidence>
<keyword evidence="2" id="KW-0808">Transferase</keyword>
<name>A0AAN9HWT4_CROPI</name>
<dbReference type="EMBL" id="JAYWIO010000006">
    <property type="protein sequence ID" value="KAK7256674.1"/>
    <property type="molecule type" value="Genomic_DNA"/>
</dbReference>
<keyword evidence="5" id="KW-0067">ATP-binding</keyword>
<dbReference type="InterPro" id="IPR000719">
    <property type="entry name" value="Prot_kinase_dom"/>
</dbReference>
<evidence type="ECO:0000313" key="7">
    <source>
        <dbReference type="EMBL" id="KAK7256674.1"/>
    </source>
</evidence>
<evidence type="ECO:0000256" key="2">
    <source>
        <dbReference type="ARBA" id="ARBA00022679"/>
    </source>
</evidence>
<dbReference type="Pfam" id="PF00069">
    <property type="entry name" value="Pkinase"/>
    <property type="match status" value="1"/>
</dbReference>
<dbReference type="Gene3D" id="1.10.510.10">
    <property type="entry name" value="Transferase(Phosphotransferase) domain 1"/>
    <property type="match status" value="1"/>
</dbReference>
<dbReference type="PANTHER" id="PTHR43895">
    <property type="entry name" value="CALCIUM/CALMODULIN-DEPENDENT PROTEIN KINASE KINASE-RELATED"/>
    <property type="match status" value="1"/>
</dbReference>
<keyword evidence="4" id="KW-0418">Kinase</keyword>
<dbReference type="PROSITE" id="PS50011">
    <property type="entry name" value="PROTEIN_KINASE_DOM"/>
    <property type="match status" value="1"/>
</dbReference>
<keyword evidence="1" id="KW-0723">Serine/threonine-protein kinase</keyword>
<evidence type="ECO:0000256" key="1">
    <source>
        <dbReference type="ARBA" id="ARBA00022527"/>
    </source>
</evidence>
<dbReference type="GO" id="GO:0005524">
    <property type="term" value="F:ATP binding"/>
    <property type="evidence" value="ECO:0007669"/>
    <property type="project" value="UniProtKB-KW"/>
</dbReference>